<organism evidence="2 3">
    <name type="scientific">Eleutherodactylus coqui</name>
    <name type="common">Puerto Rican coqui</name>
    <dbReference type="NCBI Taxonomy" id="57060"/>
    <lineage>
        <taxon>Eukaryota</taxon>
        <taxon>Metazoa</taxon>
        <taxon>Chordata</taxon>
        <taxon>Craniata</taxon>
        <taxon>Vertebrata</taxon>
        <taxon>Euteleostomi</taxon>
        <taxon>Amphibia</taxon>
        <taxon>Batrachia</taxon>
        <taxon>Anura</taxon>
        <taxon>Neobatrachia</taxon>
        <taxon>Hyloidea</taxon>
        <taxon>Eleutherodactylidae</taxon>
        <taxon>Eleutherodactylinae</taxon>
        <taxon>Eleutherodactylus</taxon>
        <taxon>Eleutherodactylus</taxon>
    </lineage>
</organism>
<sequence length="129" mass="14592">MKNVTLLTIFFFKLRSFTKKCCMCICLHPLLPVLSLDGKQLVMRKPRKPDTLGSRMRAFRSLTRPGYGAAATIQDQTANANYYTSASVIREPLIVTHKNHIIGVYKNKRPPPTQEKPPRSVVTVSYSLL</sequence>
<reference evidence="2" key="1">
    <citation type="thesis" date="2020" institute="ProQuest LLC" country="789 East Eisenhower Parkway, Ann Arbor, MI, USA">
        <title>Comparative Genomics and Chromosome Evolution.</title>
        <authorList>
            <person name="Mudd A.B."/>
        </authorList>
    </citation>
    <scope>NUCLEOTIDE SEQUENCE</scope>
    <source>
        <strain evidence="2">HN-11 Male</strain>
        <tissue evidence="2">Kidney and liver</tissue>
    </source>
</reference>
<dbReference type="Proteomes" id="UP000770717">
    <property type="component" value="Unassembled WGS sequence"/>
</dbReference>
<feature type="chain" id="PRO_5035225034" evidence="1">
    <location>
        <begin position="19"/>
        <end position="129"/>
    </location>
</feature>
<keyword evidence="3" id="KW-1185">Reference proteome</keyword>
<accession>A0A8J6E9X1</accession>
<keyword evidence="1" id="KW-0732">Signal</keyword>
<evidence type="ECO:0000313" key="3">
    <source>
        <dbReference type="Proteomes" id="UP000770717"/>
    </source>
</evidence>
<feature type="signal peptide" evidence="1">
    <location>
        <begin position="1"/>
        <end position="18"/>
    </location>
</feature>
<dbReference type="AlphaFoldDB" id="A0A8J6E9X1"/>
<evidence type="ECO:0000313" key="2">
    <source>
        <dbReference type="EMBL" id="KAG9463598.1"/>
    </source>
</evidence>
<dbReference type="EMBL" id="WNTK01006387">
    <property type="protein sequence ID" value="KAG9463598.1"/>
    <property type="molecule type" value="Genomic_DNA"/>
</dbReference>
<name>A0A8J6E9X1_ELECQ</name>
<gene>
    <name evidence="2" type="ORF">GDO78_021434</name>
</gene>
<comment type="caution">
    <text evidence="2">The sequence shown here is derived from an EMBL/GenBank/DDBJ whole genome shotgun (WGS) entry which is preliminary data.</text>
</comment>
<proteinExistence type="predicted"/>
<evidence type="ECO:0000256" key="1">
    <source>
        <dbReference type="SAM" id="SignalP"/>
    </source>
</evidence>
<protein>
    <submittedName>
        <fullName evidence="2">Uncharacterized protein</fullName>
    </submittedName>
</protein>